<dbReference type="Proteomes" id="UP000266906">
    <property type="component" value="Unassembled WGS sequence"/>
</dbReference>
<dbReference type="Pfam" id="PF02985">
    <property type="entry name" value="HEAT"/>
    <property type="match status" value="1"/>
</dbReference>
<proteinExistence type="predicted"/>
<dbReference type="EMBL" id="RKQG01000007">
    <property type="protein sequence ID" value="RPE26375.1"/>
    <property type="molecule type" value="Genomic_DNA"/>
</dbReference>
<organism evidence="3 4">
    <name type="scientific">Kitasatospora cineracea</name>
    <dbReference type="NCBI Taxonomy" id="88074"/>
    <lineage>
        <taxon>Bacteria</taxon>
        <taxon>Bacillati</taxon>
        <taxon>Actinomycetota</taxon>
        <taxon>Actinomycetes</taxon>
        <taxon>Kitasatosporales</taxon>
        <taxon>Streptomycetaceae</taxon>
        <taxon>Kitasatospora</taxon>
    </lineage>
</organism>
<reference evidence="3 4" key="1">
    <citation type="submission" date="2018-11" db="EMBL/GenBank/DDBJ databases">
        <title>Sequencing the genomes of 1000 actinobacteria strains.</title>
        <authorList>
            <person name="Klenk H.-P."/>
        </authorList>
    </citation>
    <scope>NUCLEOTIDE SEQUENCE [LARGE SCALE GENOMIC DNA]</scope>
    <source>
        <strain evidence="3 4">DSM 44781</strain>
    </source>
</reference>
<dbReference type="SUPFAM" id="SSF48371">
    <property type="entry name" value="ARM repeat"/>
    <property type="match status" value="1"/>
</dbReference>
<keyword evidence="1" id="KW-0677">Repeat</keyword>
<name>A0A3N4R5W1_9ACTN</name>
<dbReference type="InterPro" id="IPR011989">
    <property type="entry name" value="ARM-like"/>
</dbReference>
<keyword evidence="4" id="KW-1185">Reference proteome</keyword>
<sequence>RRPGRQQRPATIVLVRMRFDPAHPRLRRTPHQGRHVQEGHHALPQTIRRPARFYRALASAPTHKSLKPISLPQLDVYRSIPAAAFRTAPPGAGEIPLRGRLVRSDTGGRARIRLVDTASMGRLVTMADDPDPRVRARAAELVGKFAHTHPGAATALRTCHAQDPSPAVRKKAGWYAPGGSIHERTRPARPGDGRPPR</sequence>
<evidence type="ECO:0000256" key="2">
    <source>
        <dbReference type="SAM" id="MobiDB-lite"/>
    </source>
</evidence>
<comment type="caution">
    <text evidence="3">The sequence shown here is derived from an EMBL/GenBank/DDBJ whole genome shotgun (WGS) entry which is preliminary data.</text>
</comment>
<accession>A0A3N4R5W1</accession>
<dbReference type="InterPro" id="IPR000357">
    <property type="entry name" value="HEAT"/>
</dbReference>
<evidence type="ECO:0000313" key="3">
    <source>
        <dbReference type="EMBL" id="RPE26375.1"/>
    </source>
</evidence>
<evidence type="ECO:0000256" key="1">
    <source>
        <dbReference type="ARBA" id="ARBA00022737"/>
    </source>
</evidence>
<dbReference type="AlphaFoldDB" id="A0A3N4R5W1"/>
<feature type="non-terminal residue" evidence="3">
    <location>
        <position position="1"/>
    </location>
</feature>
<dbReference type="InterPro" id="IPR016024">
    <property type="entry name" value="ARM-type_fold"/>
</dbReference>
<feature type="region of interest" description="Disordered" evidence="2">
    <location>
        <begin position="162"/>
        <end position="197"/>
    </location>
</feature>
<dbReference type="Gene3D" id="1.25.10.10">
    <property type="entry name" value="Leucine-rich Repeat Variant"/>
    <property type="match status" value="1"/>
</dbReference>
<evidence type="ECO:0000313" key="4">
    <source>
        <dbReference type="Proteomes" id="UP000266906"/>
    </source>
</evidence>
<feature type="compositionally biased region" description="Basic and acidic residues" evidence="2">
    <location>
        <begin position="181"/>
        <end position="197"/>
    </location>
</feature>
<gene>
    <name evidence="3" type="ORF">EDD38_7690</name>
</gene>
<protein>
    <submittedName>
        <fullName evidence="3">HEAT repeat protein</fullName>
    </submittedName>
</protein>